<accession>I1BXD6</accession>
<dbReference type="GeneID" id="93612542"/>
<name>I1BXD6_RHIO9</name>
<dbReference type="InParanoid" id="I1BXD6"/>
<keyword evidence="2" id="KW-1185">Reference proteome</keyword>
<evidence type="ECO:0000313" key="1">
    <source>
        <dbReference type="EMBL" id="EIE80866.1"/>
    </source>
</evidence>
<protein>
    <submittedName>
        <fullName evidence="1">Uncharacterized protein</fullName>
    </submittedName>
</protein>
<dbReference type="EMBL" id="CH476735">
    <property type="protein sequence ID" value="EIE80866.1"/>
    <property type="molecule type" value="Genomic_DNA"/>
</dbReference>
<dbReference type="Proteomes" id="UP000009138">
    <property type="component" value="Unassembled WGS sequence"/>
</dbReference>
<dbReference type="VEuPathDB" id="FungiDB:RO3G_05571"/>
<evidence type="ECO:0000313" key="2">
    <source>
        <dbReference type="Proteomes" id="UP000009138"/>
    </source>
</evidence>
<gene>
    <name evidence="1" type="ORF">RO3G_05571</name>
</gene>
<dbReference type="AlphaFoldDB" id="I1BXD6"/>
<dbReference type="RefSeq" id="XP_067516262.1">
    <property type="nucleotide sequence ID" value="XM_067660161.1"/>
</dbReference>
<reference evidence="1 2" key="1">
    <citation type="journal article" date="2009" name="PLoS Genet.">
        <title>Genomic analysis of the basal lineage fungus Rhizopus oryzae reveals a whole-genome duplication.</title>
        <authorList>
            <person name="Ma L.-J."/>
            <person name="Ibrahim A.S."/>
            <person name="Skory C."/>
            <person name="Grabherr M.G."/>
            <person name="Burger G."/>
            <person name="Butler M."/>
            <person name="Elias M."/>
            <person name="Idnurm A."/>
            <person name="Lang B.F."/>
            <person name="Sone T."/>
            <person name="Abe A."/>
            <person name="Calvo S.E."/>
            <person name="Corrochano L.M."/>
            <person name="Engels R."/>
            <person name="Fu J."/>
            <person name="Hansberg W."/>
            <person name="Kim J.-M."/>
            <person name="Kodira C.D."/>
            <person name="Koehrsen M.J."/>
            <person name="Liu B."/>
            <person name="Miranda-Saavedra D."/>
            <person name="O'Leary S."/>
            <person name="Ortiz-Castellanos L."/>
            <person name="Poulter R."/>
            <person name="Rodriguez-Romero J."/>
            <person name="Ruiz-Herrera J."/>
            <person name="Shen Y.-Q."/>
            <person name="Zeng Q."/>
            <person name="Galagan J."/>
            <person name="Birren B.W."/>
            <person name="Cuomo C.A."/>
            <person name="Wickes B.L."/>
        </authorList>
    </citation>
    <scope>NUCLEOTIDE SEQUENCE [LARGE SCALE GENOMIC DNA]</scope>
    <source>
        <strain evidence="2">RA 99-880 / ATCC MYA-4621 / FGSC 9543 / NRRL 43880</strain>
    </source>
</reference>
<proteinExistence type="predicted"/>
<organism evidence="1 2">
    <name type="scientific">Rhizopus delemar (strain RA 99-880 / ATCC MYA-4621 / FGSC 9543 / NRRL 43880)</name>
    <name type="common">Mucormycosis agent</name>
    <name type="synonym">Rhizopus arrhizus var. delemar</name>
    <dbReference type="NCBI Taxonomy" id="246409"/>
    <lineage>
        <taxon>Eukaryota</taxon>
        <taxon>Fungi</taxon>
        <taxon>Fungi incertae sedis</taxon>
        <taxon>Mucoromycota</taxon>
        <taxon>Mucoromycotina</taxon>
        <taxon>Mucoromycetes</taxon>
        <taxon>Mucorales</taxon>
        <taxon>Mucorineae</taxon>
        <taxon>Rhizopodaceae</taxon>
        <taxon>Rhizopus</taxon>
    </lineage>
</organism>
<sequence length="143" mass="15494">MASNSLSVDMFSNALNANDDGECSDPFNASTGLLKDPLPTSYIQLIREVFESTNRSIYASPVKGTEDFESSTSGDTIILTGLTQLTELRAELDITHDLIDTCSDEDVPDPSSIIKDTKGSSAFIDRRVLPSTLLGSQQENRNS</sequence>